<proteinExistence type="inferred from homology"/>
<dbReference type="PRINTS" id="PR00865">
    <property type="entry name" value="HPVCAPSIDL1"/>
</dbReference>
<feature type="disulfide bond" description="Interchain (with Cys-176)" evidence="7">
    <location>
        <position position="441"/>
    </location>
</feature>
<dbReference type="GO" id="GO:0042025">
    <property type="term" value="C:host cell nucleus"/>
    <property type="evidence" value="ECO:0007669"/>
    <property type="project" value="UniProtKB-SubCell"/>
</dbReference>
<evidence type="ECO:0000256" key="7">
    <source>
        <dbReference type="HAMAP-Rule" id="MF_04002"/>
    </source>
</evidence>
<evidence type="ECO:0000256" key="4">
    <source>
        <dbReference type="ARBA" id="ARBA00022844"/>
    </source>
</evidence>
<keyword evidence="7" id="KW-1015">Disulfide bond</keyword>
<comment type="function">
    <text evidence="7 8">Forms an icosahedral capsid with a T=7 symmetry and a 50 nm diameter. The capsid is composed of 72 pentamers linked to each other by disulfide bonds and associated with L2 proteins. Binds to heparan sulfate proteoglycans on cell surface of basal layer keratinocytes to provide initial virion attachment. This binding mediates a conformational change in the virus capsid that facilitates efficient infection. The virion enters the host cell via endocytosis. During virus trafficking, L1 protein dissociates from the viral DNA and the genomic DNA is released to the host nucleus. The virion assembly takes place within the cell nucleus. Encapsulates the genomic DNA together with protein L2.</text>
</comment>
<dbReference type="SUPFAM" id="SSF88648">
    <property type="entry name" value="Group I dsDNA viruses"/>
    <property type="match status" value="1"/>
</dbReference>
<keyword evidence="4 7" id="KW-0946">Virion</keyword>
<evidence type="ECO:0000256" key="2">
    <source>
        <dbReference type="ARBA" id="ARBA00022581"/>
    </source>
</evidence>
<evidence type="ECO:0000256" key="9">
    <source>
        <dbReference type="SAM" id="MobiDB-lite"/>
    </source>
</evidence>
<feature type="compositionally biased region" description="Basic residues" evidence="9">
    <location>
        <begin position="509"/>
        <end position="521"/>
    </location>
</feature>
<dbReference type="Proteomes" id="UP000290375">
    <property type="component" value="Segment"/>
</dbReference>
<dbReference type="InterPro" id="IPR036973">
    <property type="entry name" value="Capsid_L1_sf_Papillomavir"/>
</dbReference>
<evidence type="ECO:0000256" key="8">
    <source>
        <dbReference type="RuleBase" id="RU361248"/>
    </source>
</evidence>
<dbReference type="Pfam" id="PF00500">
    <property type="entry name" value="Late_protein_L1"/>
    <property type="match status" value="1"/>
</dbReference>
<dbReference type="GO" id="GO:0075509">
    <property type="term" value="P:endocytosis involved in viral entry into host cell"/>
    <property type="evidence" value="ECO:0007669"/>
    <property type="project" value="UniProtKB-KW"/>
</dbReference>
<keyword evidence="1 7" id="KW-0167">Capsid protein</keyword>
<dbReference type="GO" id="GO:0019062">
    <property type="term" value="P:virion attachment to host cell"/>
    <property type="evidence" value="ECO:0007669"/>
    <property type="project" value="UniProtKB-UniRule"/>
</dbReference>
<feature type="disulfide bond" description="Interchain (with Cys-441)" evidence="7">
    <location>
        <position position="176"/>
    </location>
</feature>
<dbReference type="GO" id="GO:0039620">
    <property type="term" value="C:T=7 icosahedral viral capsid"/>
    <property type="evidence" value="ECO:0007669"/>
    <property type="project" value="UniProtKB-UniRule"/>
</dbReference>
<name>A0A2D2ALK9_9PAPI</name>
<evidence type="ECO:0000313" key="11">
    <source>
        <dbReference type="Proteomes" id="UP000290375"/>
    </source>
</evidence>
<gene>
    <name evidence="7 8 10" type="primary">L1</name>
</gene>
<reference evidence="11" key="1">
    <citation type="submission" date="2017-08" db="EMBL/GenBank/DDBJ databases">
        <title>HPV diversity in WHIM patients.</title>
        <authorList>
            <person name="Pastrana D.V."/>
            <person name="Peretti A."/>
            <person name="Welch N.L."/>
            <person name="Borgogna C."/>
            <person name="Badolato R."/>
            <person name="Gariglio M."/>
            <person name="FitzGerald P.C."/>
            <person name="McIntosh C.E."/>
            <person name="Van Doorslaer K."/>
            <person name="McBride A."/>
            <person name="Bliskovsky V."/>
            <person name="Velez D."/>
            <person name="Cho E."/>
            <person name="Brownell I."/>
            <person name="Liu J.S."/>
            <person name="Gonzalez C.M."/>
            <person name="Maldarelli F."/>
            <person name="Lisco A."/>
            <person name="Androphy E.J."/>
            <person name="Uldrick T.S."/>
            <person name="Yarchoan R."/>
            <person name="Dvoretzky I."/>
            <person name="Holland S.M."/>
            <person name="Freeman A.F."/>
            <person name="Murphy P.M."/>
            <person name="McDermott D.H."/>
            <person name="Buck C.B."/>
        </authorList>
    </citation>
    <scope>NUCLEOTIDE SEQUENCE [LARGE SCALE GENOMIC DNA]</scope>
</reference>
<dbReference type="Gene3D" id="2.60.175.20">
    <property type="entry name" value="Major capsid L1 (late) superfamily, Papillomavirus"/>
    <property type="match status" value="2"/>
</dbReference>
<feature type="region of interest" description="Disordered" evidence="9">
    <location>
        <begin position="494"/>
        <end position="521"/>
    </location>
</feature>
<protein>
    <recommendedName>
        <fullName evidence="7 8">Major capsid protein L1</fullName>
    </recommendedName>
</protein>
<sequence>MALLWMQNPGKLYLPPSRPVARVLSTDEYVKGTSIYFHAGSDRLLTVGHPYFNVMNTEETKIEVPKVSGNQYRALRVLLPDPNKFALVDTDVYNPETQRLVWKLKGIEIQRGGPLGIGTTGHPLLNKLGDTENPTKYLTQSTDDRQNTSLDPKQTQLFIVGCTPSLGAHWDLAKPCVEDVRNNGDCYPIELKHTVIEDGDMGDIGFGAVNFKTFQQDHSGVPLDIVATTCKWPDFVKMTKEAYGDSMFFYGKREQMYARHFFAKAGTMGDAIPGPFNPKSDYLTQPDPQQNQTTISSHVYYGTPSGSLVSSEATLFNRPYWLQRAQGHNNGVLWGNQLFVTFMDNTHNTNFTLNFYKNAADIPQDYKYKAEDFKHYLRHVEEVELELILQLCIVPLEPDVLAHINAMNPSILEDWNLAFVPQPATSIEDQYRYIHSLATRCPDQTPAPAKVDPYARYNFWIVDLSEKLSSELSQFSLGRRFLYQTGLVTNGNGIVNPRKRSAATNNTKKSAKRRKTVKYSS</sequence>
<accession>A0A2D2ALK9</accession>
<keyword evidence="5 7" id="KW-0426">Late protein</keyword>
<comment type="subunit">
    <text evidence="7">Self-assembles into homopentamers. The capsid has an icosahedral symmetry and consists of 72 capsomers, with each capsomer being a pentamer of L1. Interacts with the minor capsid protein L2; this interaction is necessary for viral genome encapsidation. Interacts with protein E2; this interaction enhances E2-dependent replication and transcription activation.</text>
</comment>
<evidence type="ECO:0000256" key="6">
    <source>
        <dbReference type="ARBA" id="ARBA00023296"/>
    </source>
</evidence>
<evidence type="ECO:0000256" key="1">
    <source>
        <dbReference type="ARBA" id="ARBA00022561"/>
    </source>
</evidence>
<evidence type="ECO:0000256" key="5">
    <source>
        <dbReference type="ARBA" id="ARBA00022921"/>
    </source>
</evidence>
<evidence type="ECO:0000256" key="3">
    <source>
        <dbReference type="ARBA" id="ARBA00022804"/>
    </source>
</evidence>
<keyword evidence="2 7" id="KW-0945">Host-virus interaction</keyword>
<dbReference type="InterPro" id="IPR002210">
    <property type="entry name" value="Capsid_L1_Papillomavir"/>
</dbReference>
<keyword evidence="8" id="KW-1145">T=7 icosahedral capsid protein</keyword>
<comment type="similarity">
    <text evidence="7 8">Belongs to the papillomaviridae L1 protein family.</text>
</comment>
<keyword evidence="3 7" id="KW-1161">Viral attachment to host cell</keyword>
<keyword evidence="7" id="KW-1048">Host nucleus</keyword>
<comment type="subcellular location">
    <subcellularLocation>
        <location evidence="7">Virion</location>
    </subcellularLocation>
    <subcellularLocation>
        <location evidence="7">Host nucleus</location>
    </subcellularLocation>
</comment>
<dbReference type="InterPro" id="IPR011222">
    <property type="entry name" value="dsDNA_vir_gr_I_capsid"/>
</dbReference>
<evidence type="ECO:0000313" key="10">
    <source>
        <dbReference type="EMBL" id="ATQ38337.1"/>
    </source>
</evidence>
<keyword evidence="7" id="KW-1162">Viral penetration into host cytoplasm</keyword>
<dbReference type="GO" id="GO:0005198">
    <property type="term" value="F:structural molecule activity"/>
    <property type="evidence" value="ECO:0007669"/>
    <property type="project" value="UniProtKB-UniRule"/>
</dbReference>
<organism evidence="10 11">
    <name type="scientific">Gammapapillomavirus 10</name>
    <dbReference type="NCBI Taxonomy" id="1175852"/>
    <lineage>
        <taxon>Viruses</taxon>
        <taxon>Monodnaviria</taxon>
        <taxon>Shotokuvirae</taxon>
        <taxon>Cossaviricota</taxon>
        <taxon>Papovaviricetes</taxon>
        <taxon>Zurhausenvirales</taxon>
        <taxon>Papillomaviridae</taxon>
        <taxon>Firstpapillomavirinae</taxon>
        <taxon>Gammapapillomavirus</taxon>
    </lineage>
</organism>
<dbReference type="EMBL" id="MF588713">
    <property type="protein sequence ID" value="ATQ38337.1"/>
    <property type="molecule type" value="Genomic_DNA"/>
</dbReference>
<keyword evidence="6 7" id="KW-1160">Virus entry into host cell</keyword>
<dbReference type="HAMAP" id="MF_04002">
    <property type="entry name" value="PPV_L1"/>
    <property type="match status" value="1"/>
</dbReference>
<keyword evidence="7" id="KW-1164">Virus endocytosis by host</keyword>